<dbReference type="CDD" id="cd03784">
    <property type="entry name" value="GT1_Gtf-like"/>
    <property type="match status" value="1"/>
</dbReference>
<dbReference type="Proteomes" id="UP001183629">
    <property type="component" value="Unassembled WGS sequence"/>
</dbReference>
<dbReference type="PANTHER" id="PTHR48050:SF13">
    <property type="entry name" value="STEROL 3-BETA-GLUCOSYLTRANSFERASE UGT80A2"/>
    <property type="match status" value="1"/>
</dbReference>
<sequence length="419" mass="43279">MSKIIVATPPIPGETLPMLRLARLLAARGHQVTVLAGSGYRDAVERAGMRFVALGGTADYDVAEIMAERERRALPAGPASIAFDWTHLFVESVPDQHRSLQGLLADDPEQYLIANVLFLGAFPAAMGAPGPRPLRWVGVSVMPLVHGPNPGPMGMVPAGPGEDQAAADAVFAAALGAVRDRFGELLHGLGAVGEVAPLLDAAILGPEATAVLTVPGFEFDRPDLPSSVHLVGALPAVDSEGWTPPAWWPELDGRRPVVAVTQGTLMNSDLSQLVEPALTGLAALDVTVVVALGGRDPAALSVPVPANAHVSRYLPFDRLLPLADVFITNGGAGGVHQALAAGVPVIVAGTTEDKPANAARIAHHRLGATLGTATPSASAVASAVTTVLADDDIRDNVSRLAKVYADHDAVGLIERLTLG</sequence>
<evidence type="ECO:0000313" key="2">
    <source>
        <dbReference type="EMBL" id="MDR7319874.1"/>
    </source>
</evidence>
<dbReference type="EMBL" id="JAVDYC010000001">
    <property type="protein sequence ID" value="MDR7319874.1"/>
    <property type="molecule type" value="Genomic_DNA"/>
</dbReference>
<dbReference type="Pfam" id="PF06722">
    <property type="entry name" value="EryCIII-like_C"/>
    <property type="match status" value="1"/>
</dbReference>
<name>A0AAE4CSL2_9ACTN</name>
<dbReference type="Gene3D" id="3.40.50.2000">
    <property type="entry name" value="Glycogen Phosphorylase B"/>
    <property type="match status" value="2"/>
</dbReference>
<accession>A0AAE4CSL2</accession>
<dbReference type="GO" id="GO:0008194">
    <property type="term" value="F:UDP-glycosyltransferase activity"/>
    <property type="evidence" value="ECO:0007669"/>
    <property type="project" value="InterPro"/>
</dbReference>
<dbReference type="GO" id="GO:0016758">
    <property type="term" value="F:hexosyltransferase activity"/>
    <property type="evidence" value="ECO:0007669"/>
    <property type="project" value="UniProtKB-ARBA"/>
</dbReference>
<feature type="domain" description="Erythromycin biosynthesis protein CIII-like C-terminal" evidence="1">
    <location>
        <begin position="278"/>
        <end position="402"/>
    </location>
</feature>
<gene>
    <name evidence="2" type="ORF">J2S44_000124</name>
</gene>
<dbReference type="InterPro" id="IPR002213">
    <property type="entry name" value="UDP_glucos_trans"/>
</dbReference>
<dbReference type="SUPFAM" id="SSF53756">
    <property type="entry name" value="UDP-Glycosyltransferase/glycogen phosphorylase"/>
    <property type="match status" value="1"/>
</dbReference>
<dbReference type="PANTHER" id="PTHR48050">
    <property type="entry name" value="STEROL 3-BETA-GLUCOSYLTRANSFERASE"/>
    <property type="match status" value="1"/>
</dbReference>
<dbReference type="InterPro" id="IPR010610">
    <property type="entry name" value="EryCIII-like_C"/>
</dbReference>
<organism evidence="2 3">
    <name type="scientific">Catenuloplanes niger</name>
    <dbReference type="NCBI Taxonomy" id="587534"/>
    <lineage>
        <taxon>Bacteria</taxon>
        <taxon>Bacillati</taxon>
        <taxon>Actinomycetota</taxon>
        <taxon>Actinomycetes</taxon>
        <taxon>Micromonosporales</taxon>
        <taxon>Micromonosporaceae</taxon>
        <taxon>Catenuloplanes</taxon>
    </lineage>
</organism>
<protein>
    <submittedName>
        <fullName evidence="2">UDP:flavonoid glycosyltransferase YjiC (YdhE family)</fullName>
    </submittedName>
</protein>
<dbReference type="InterPro" id="IPR050426">
    <property type="entry name" value="Glycosyltransferase_28"/>
</dbReference>
<dbReference type="AlphaFoldDB" id="A0AAE4CSL2"/>
<dbReference type="FunFam" id="3.40.50.2000:FF:000072">
    <property type="entry name" value="Glycosyl transferase"/>
    <property type="match status" value="1"/>
</dbReference>
<proteinExistence type="predicted"/>
<evidence type="ECO:0000313" key="3">
    <source>
        <dbReference type="Proteomes" id="UP001183629"/>
    </source>
</evidence>
<comment type="caution">
    <text evidence="2">The sequence shown here is derived from an EMBL/GenBank/DDBJ whole genome shotgun (WGS) entry which is preliminary data.</text>
</comment>
<dbReference type="GO" id="GO:0017000">
    <property type="term" value="P:antibiotic biosynthetic process"/>
    <property type="evidence" value="ECO:0007669"/>
    <property type="project" value="UniProtKB-ARBA"/>
</dbReference>
<dbReference type="RefSeq" id="WP_310407791.1">
    <property type="nucleotide sequence ID" value="NZ_JAVDYC010000001.1"/>
</dbReference>
<keyword evidence="3" id="KW-1185">Reference proteome</keyword>
<reference evidence="2 3" key="1">
    <citation type="submission" date="2023-07" db="EMBL/GenBank/DDBJ databases">
        <title>Sequencing the genomes of 1000 actinobacteria strains.</title>
        <authorList>
            <person name="Klenk H.-P."/>
        </authorList>
    </citation>
    <scope>NUCLEOTIDE SEQUENCE [LARGE SCALE GENOMIC DNA]</scope>
    <source>
        <strain evidence="2 3">DSM 44711</strain>
    </source>
</reference>
<evidence type="ECO:0000259" key="1">
    <source>
        <dbReference type="Pfam" id="PF06722"/>
    </source>
</evidence>